<feature type="coiled-coil region" evidence="9">
    <location>
        <begin position="350"/>
        <end position="377"/>
    </location>
</feature>
<proteinExistence type="inferred from homology"/>
<dbReference type="SUPFAM" id="SSF50044">
    <property type="entry name" value="SH3-domain"/>
    <property type="match status" value="1"/>
</dbReference>
<organism evidence="12 13">
    <name type="scientific">Anaeramoeba flamelloides</name>
    <dbReference type="NCBI Taxonomy" id="1746091"/>
    <lineage>
        <taxon>Eukaryota</taxon>
        <taxon>Metamonada</taxon>
        <taxon>Anaeramoebidae</taxon>
        <taxon>Anaeramoeba</taxon>
    </lineage>
</organism>
<dbReference type="PROSITE" id="PS50222">
    <property type="entry name" value="EF_HAND_2"/>
    <property type="match status" value="1"/>
</dbReference>
<evidence type="ECO:0000256" key="2">
    <source>
        <dbReference type="ARBA" id="ARBA00022443"/>
    </source>
</evidence>
<reference evidence="12" key="1">
    <citation type="submission" date="2022-08" db="EMBL/GenBank/DDBJ databases">
        <title>Novel sulfate-reducing endosymbionts in the free-living metamonad Anaeramoeba.</title>
        <authorList>
            <person name="Jerlstrom-Hultqvist J."/>
            <person name="Cepicka I."/>
            <person name="Gallot-Lavallee L."/>
            <person name="Salas-Leiva D."/>
            <person name="Curtis B.A."/>
            <person name="Zahonova K."/>
            <person name="Pipaliya S."/>
            <person name="Dacks J."/>
            <person name="Roger A.J."/>
        </authorList>
    </citation>
    <scope>NUCLEOTIDE SEQUENCE</scope>
    <source>
        <strain evidence="12">Schooner1</strain>
    </source>
</reference>
<dbReference type="PROSITE" id="PS00018">
    <property type="entry name" value="EF_HAND_1"/>
    <property type="match status" value="1"/>
</dbReference>
<dbReference type="PANTHER" id="PTHR23055">
    <property type="entry name" value="CALCIUM BINDING PROTEINS"/>
    <property type="match status" value="1"/>
</dbReference>
<dbReference type="CDD" id="cd21037">
    <property type="entry name" value="MLKL_NTD"/>
    <property type="match status" value="1"/>
</dbReference>
<dbReference type="Proteomes" id="UP001150062">
    <property type="component" value="Unassembled WGS sequence"/>
</dbReference>
<dbReference type="InterPro" id="IPR036537">
    <property type="entry name" value="Adaptor_Cbl_N_dom_sf"/>
</dbReference>
<dbReference type="InterPro" id="IPR028846">
    <property type="entry name" value="Recoverin"/>
</dbReference>
<keyword evidence="2 8" id="KW-0728">SH3 domain</keyword>
<evidence type="ECO:0000256" key="4">
    <source>
        <dbReference type="ARBA" id="ARBA00022723"/>
    </source>
</evidence>
<evidence type="ECO:0000256" key="8">
    <source>
        <dbReference type="PROSITE-ProRule" id="PRU00192"/>
    </source>
</evidence>
<evidence type="ECO:0000256" key="6">
    <source>
        <dbReference type="ARBA" id="ARBA00022837"/>
    </source>
</evidence>
<dbReference type="PROSITE" id="PS50002">
    <property type="entry name" value="SH3"/>
    <property type="match status" value="1"/>
</dbReference>
<evidence type="ECO:0000256" key="7">
    <source>
        <dbReference type="ARBA" id="ARBA00023288"/>
    </source>
</evidence>
<dbReference type="Pfam" id="PF14604">
    <property type="entry name" value="SH3_9"/>
    <property type="match status" value="1"/>
</dbReference>
<dbReference type="EMBL" id="JAOAOG010000036">
    <property type="protein sequence ID" value="KAJ6252944.1"/>
    <property type="molecule type" value="Genomic_DNA"/>
</dbReference>
<dbReference type="InterPro" id="IPR059179">
    <property type="entry name" value="MLKL-like_MCAfunc"/>
</dbReference>
<dbReference type="Gene3D" id="1.10.238.10">
    <property type="entry name" value="EF-hand"/>
    <property type="match status" value="1"/>
</dbReference>
<dbReference type="InterPro" id="IPR001452">
    <property type="entry name" value="SH3_domain"/>
</dbReference>
<evidence type="ECO:0000256" key="3">
    <source>
        <dbReference type="ARBA" id="ARBA00022707"/>
    </source>
</evidence>
<feature type="domain" description="SH3" evidence="10">
    <location>
        <begin position="391"/>
        <end position="449"/>
    </location>
</feature>
<dbReference type="SUPFAM" id="SSF47473">
    <property type="entry name" value="EF-hand"/>
    <property type="match status" value="1"/>
</dbReference>
<keyword evidence="3" id="KW-0519">Myristate</keyword>
<dbReference type="Pfam" id="PF22215">
    <property type="entry name" value="MLKL_N"/>
    <property type="match status" value="1"/>
</dbReference>
<feature type="coiled-coil region" evidence="9">
    <location>
        <begin position="136"/>
        <end position="174"/>
    </location>
</feature>
<keyword evidence="9" id="KW-0175">Coiled coil</keyword>
<dbReference type="InterPro" id="IPR054000">
    <property type="entry name" value="MLKL_N"/>
</dbReference>
<evidence type="ECO:0000259" key="11">
    <source>
        <dbReference type="PROSITE" id="PS50222"/>
    </source>
</evidence>
<name>A0ABQ8Z8E6_9EUKA</name>
<protein>
    <submittedName>
        <fullName evidence="12">Calcium binding protein</fullName>
    </submittedName>
</protein>
<dbReference type="Gene3D" id="2.30.30.40">
    <property type="entry name" value="SH3 Domains"/>
    <property type="match status" value="1"/>
</dbReference>
<evidence type="ECO:0000256" key="5">
    <source>
        <dbReference type="ARBA" id="ARBA00022737"/>
    </source>
</evidence>
<evidence type="ECO:0000313" key="12">
    <source>
        <dbReference type="EMBL" id="KAJ6252944.1"/>
    </source>
</evidence>
<dbReference type="InterPro" id="IPR018247">
    <property type="entry name" value="EF_Hand_1_Ca_BS"/>
</dbReference>
<keyword evidence="7" id="KW-0449">Lipoprotein</keyword>
<evidence type="ECO:0000256" key="1">
    <source>
        <dbReference type="ARBA" id="ARBA00006049"/>
    </source>
</evidence>
<sequence length="594" mass="68436">MAEIAQTAFSVFMTIYTTLQTAKNNKKTCSRLLSRLDGYSKPFERITNNPKLAQENIKTLENILVIQEKMKDFINSRVVKKRIFSILKSKSIESEFQELEKELNSAVADITFEVVTVIQEKTEEIQEIGLENGMSLNRIEDNITQMIQEQNKEKDNINEKLNQLLSSKDSEKRKIVTLDPTDVSLKYLQYLYGIGPNAADILHKTFDQDHDDVISVIDMEKGIEILKGGSIEEQAKFLFNSWDSDGSGGISSEEMYDILYGIFILINSYSLSKFTKKSIFEEMENADPQVKFKFDRNFNNLVMKSLKEINVDKVIESIYTSTTTNESNEIELEEFIKYSKTENNVVSQFLKAFSQILKEFLEQLEDQNEKENENNTEKKPKKRELPILDQSVNETYIAKSDYLGQEGDLSFVTDQIIVVTKKGEDGWWTGKISNKIGKFPSNYVKKHIVVEKVKEDGKLFTKKIYHIEGSYNNEKSLPIIATSGGWMKFCTNSILNQSEFLLLETGKENRFIIKPATGKWSSSEVSFKSITLAVGLYKNPGTFWEFFHDEGDWFYIMCSNGQGQGKWISRNNLNWCYLYSKKSDASRFKFTLKK</sequence>
<keyword evidence="6" id="KW-0106">Calcium</keyword>
<comment type="similarity">
    <text evidence="1">Belongs to the recoverin family.</text>
</comment>
<keyword evidence="13" id="KW-1185">Reference proteome</keyword>
<keyword evidence="5" id="KW-0677">Repeat</keyword>
<dbReference type="Gene3D" id="1.20.930.20">
    <property type="entry name" value="Adaptor protein Cbl, N-terminal domain"/>
    <property type="match status" value="1"/>
</dbReference>
<evidence type="ECO:0000256" key="9">
    <source>
        <dbReference type="SAM" id="Coils"/>
    </source>
</evidence>
<dbReference type="InterPro" id="IPR036028">
    <property type="entry name" value="SH3-like_dom_sf"/>
</dbReference>
<evidence type="ECO:0000259" key="10">
    <source>
        <dbReference type="PROSITE" id="PS50002"/>
    </source>
</evidence>
<gene>
    <name evidence="12" type="ORF">M0813_13648</name>
</gene>
<dbReference type="PANTHER" id="PTHR23055:SF178">
    <property type="entry name" value="NEUROCALCIN HOMOLOG"/>
    <property type="match status" value="1"/>
</dbReference>
<dbReference type="InterPro" id="IPR011992">
    <property type="entry name" value="EF-hand-dom_pair"/>
</dbReference>
<feature type="domain" description="EF-hand" evidence="11">
    <location>
        <begin position="230"/>
        <end position="265"/>
    </location>
</feature>
<comment type="caution">
    <text evidence="12">The sequence shown here is derived from an EMBL/GenBank/DDBJ whole genome shotgun (WGS) entry which is preliminary data.</text>
</comment>
<accession>A0ABQ8Z8E6</accession>
<dbReference type="SMART" id="SM00326">
    <property type="entry name" value="SH3"/>
    <property type="match status" value="1"/>
</dbReference>
<evidence type="ECO:0000313" key="13">
    <source>
        <dbReference type="Proteomes" id="UP001150062"/>
    </source>
</evidence>
<dbReference type="InterPro" id="IPR002048">
    <property type="entry name" value="EF_hand_dom"/>
</dbReference>
<keyword evidence="4" id="KW-0479">Metal-binding</keyword>